<protein>
    <submittedName>
        <fullName evidence="1">HAD family hydrolase</fullName>
    </submittedName>
</protein>
<sequence>MQKPKMILFDYGQTLVDEGEFQGVRGAEAVLQYAVKNPCRRTAEEVQRAADQLNRSLGRFGPASGHMHHVEIPNHMFNAYLYESQGIELSLLPEQIDEVFWNAAAPGKPTAGIEGFLMWLKE</sequence>
<reference evidence="1" key="2">
    <citation type="submission" date="2021-04" db="EMBL/GenBank/DDBJ databases">
        <authorList>
            <person name="Gilroy R."/>
        </authorList>
    </citation>
    <scope>NUCLEOTIDE SEQUENCE</scope>
    <source>
        <strain evidence="1">ChiBcec1-1630</strain>
    </source>
</reference>
<proteinExistence type="predicted"/>
<comment type="caution">
    <text evidence="1">The sequence shown here is derived from an EMBL/GenBank/DDBJ whole genome shotgun (WGS) entry which is preliminary data.</text>
</comment>
<reference evidence="1" key="1">
    <citation type="journal article" date="2021" name="PeerJ">
        <title>Extensive microbial diversity within the chicken gut microbiome revealed by metagenomics and culture.</title>
        <authorList>
            <person name="Gilroy R."/>
            <person name="Ravi A."/>
            <person name="Getino M."/>
            <person name="Pursley I."/>
            <person name="Horton D.L."/>
            <person name="Alikhan N.F."/>
            <person name="Baker D."/>
            <person name="Gharbi K."/>
            <person name="Hall N."/>
            <person name="Watson M."/>
            <person name="Adriaenssens E.M."/>
            <person name="Foster-Nyarko E."/>
            <person name="Jarju S."/>
            <person name="Secka A."/>
            <person name="Antonio M."/>
            <person name="Oren A."/>
            <person name="Chaudhuri R.R."/>
            <person name="La Ragione R."/>
            <person name="Hildebrand F."/>
            <person name="Pallen M.J."/>
        </authorList>
    </citation>
    <scope>NUCLEOTIDE SEQUENCE</scope>
    <source>
        <strain evidence="1">ChiBcec1-1630</strain>
    </source>
</reference>
<feature type="non-terminal residue" evidence="1">
    <location>
        <position position="122"/>
    </location>
</feature>
<evidence type="ECO:0000313" key="2">
    <source>
        <dbReference type="Proteomes" id="UP000823922"/>
    </source>
</evidence>
<dbReference type="AlphaFoldDB" id="A0A9D2QMV5"/>
<dbReference type="GO" id="GO:0016787">
    <property type="term" value="F:hydrolase activity"/>
    <property type="evidence" value="ECO:0007669"/>
    <property type="project" value="UniProtKB-KW"/>
</dbReference>
<accession>A0A9D2QMV5</accession>
<name>A0A9D2QMV5_9FIRM</name>
<organism evidence="1 2">
    <name type="scientific">Candidatus Eisenbergiella intestinigallinarum</name>
    <dbReference type="NCBI Taxonomy" id="2838549"/>
    <lineage>
        <taxon>Bacteria</taxon>
        <taxon>Bacillati</taxon>
        <taxon>Bacillota</taxon>
        <taxon>Clostridia</taxon>
        <taxon>Lachnospirales</taxon>
        <taxon>Lachnospiraceae</taxon>
        <taxon>Eisenbergiella</taxon>
    </lineage>
</organism>
<dbReference type="EMBL" id="DWVS01000273">
    <property type="protein sequence ID" value="HJC88457.1"/>
    <property type="molecule type" value="Genomic_DNA"/>
</dbReference>
<dbReference type="Proteomes" id="UP000823922">
    <property type="component" value="Unassembled WGS sequence"/>
</dbReference>
<keyword evidence="1" id="KW-0378">Hydrolase</keyword>
<gene>
    <name evidence="1" type="ORF">H9926_10635</name>
</gene>
<evidence type="ECO:0000313" key="1">
    <source>
        <dbReference type="EMBL" id="HJC88457.1"/>
    </source>
</evidence>